<reference evidence="4" key="1">
    <citation type="submission" date="2025-08" db="UniProtKB">
        <authorList>
            <consortium name="RefSeq"/>
        </authorList>
    </citation>
    <scope>IDENTIFICATION</scope>
</reference>
<dbReference type="GO" id="GO:0016787">
    <property type="term" value="F:hydrolase activity"/>
    <property type="evidence" value="ECO:0007669"/>
    <property type="project" value="TreeGrafter"/>
</dbReference>
<evidence type="ECO:0000313" key="3">
    <source>
        <dbReference type="Proteomes" id="UP000504607"/>
    </source>
</evidence>
<gene>
    <name evidence="4" type="primary">LOC105061555</name>
</gene>
<keyword evidence="2" id="KW-0812">Transmembrane</keyword>
<protein>
    <submittedName>
        <fullName evidence="4">Protein STRICTOSIDINE SYNTHASE-LIKE 5</fullName>
    </submittedName>
</protein>
<dbReference type="SUPFAM" id="SSF63829">
    <property type="entry name" value="Calcium-dependent phosphotriesterase"/>
    <property type="match status" value="1"/>
</dbReference>
<keyword evidence="2" id="KW-0472">Membrane</keyword>
<dbReference type="PANTHER" id="PTHR10426:SF88">
    <property type="entry name" value="ADIPOCYTE PLASMA MEMBRANE-ASSOCIATED PROTEIN HEMOMUCIN-RELATED"/>
    <property type="match status" value="1"/>
</dbReference>
<name>A0A6J0PCQ7_ELAGV</name>
<dbReference type="GO" id="GO:0012505">
    <property type="term" value="C:endomembrane system"/>
    <property type="evidence" value="ECO:0007669"/>
    <property type="project" value="TreeGrafter"/>
</dbReference>
<sequence length="180" mass="19543">MILARHSQASQPQPLHGRAKDPPPPPPPPSALPKPNLTSRFLGLLLLIFVPVLLAAIFFQPPDFDPAPLPSDHSFADSIAVQERHNRVLEASERIGEGLLPGPEDLAYDAEKGYLYTGCSDGWIRRVGLEDGEPKVEDWAYVGGRPLGLALGPSGSLVVAESYKKKMQKISYSRGQKGND</sequence>
<dbReference type="InParanoid" id="A0A6J0PCQ7"/>
<accession>A0A6J0PCQ7</accession>
<dbReference type="InterPro" id="IPR011042">
    <property type="entry name" value="6-blade_b-propeller_TolB-like"/>
</dbReference>
<feature type="transmembrane region" description="Helical" evidence="2">
    <location>
        <begin position="41"/>
        <end position="59"/>
    </location>
</feature>
<dbReference type="RefSeq" id="XP_019701674.1">
    <property type="nucleotide sequence ID" value="XM_019846115.2"/>
</dbReference>
<dbReference type="AlphaFoldDB" id="A0A6J0PCQ7"/>
<evidence type="ECO:0000313" key="4">
    <source>
        <dbReference type="RefSeq" id="XP_019701674.1"/>
    </source>
</evidence>
<evidence type="ECO:0000256" key="2">
    <source>
        <dbReference type="SAM" id="Phobius"/>
    </source>
</evidence>
<dbReference type="Gene3D" id="2.120.10.30">
    <property type="entry name" value="TolB, C-terminal domain"/>
    <property type="match status" value="1"/>
</dbReference>
<dbReference type="Pfam" id="PF20067">
    <property type="entry name" value="SSL_N"/>
    <property type="match status" value="1"/>
</dbReference>
<keyword evidence="3" id="KW-1185">Reference proteome</keyword>
<organism evidence="3 4">
    <name type="scientific">Elaeis guineensis var. tenera</name>
    <name type="common">Oil palm</name>
    <dbReference type="NCBI Taxonomy" id="51953"/>
    <lineage>
        <taxon>Eukaryota</taxon>
        <taxon>Viridiplantae</taxon>
        <taxon>Streptophyta</taxon>
        <taxon>Embryophyta</taxon>
        <taxon>Tracheophyta</taxon>
        <taxon>Spermatophyta</taxon>
        <taxon>Magnoliopsida</taxon>
        <taxon>Liliopsida</taxon>
        <taxon>Arecaceae</taxon>
        <taxon>Arecoideae</taxon>
        <taxon>Cocoseae</taxon>
        <taxon>Elaeidinae</taxon>
        <taxon>Elaeis</taxon>
    </lineage>
</organism>
<dbReference type="Proteomes" id="UP000504607">
    <property type="component" value="Unplaced"/>
</dbReference>
<dbReference type="PANTHER" id="PTHR10426">
    <property type="entry name" value="STRICTOSIDINE SYNTHASE-RELATED"/>
    <property type="match status" value="1"/>
</dbReference>
<dbReference type="OrthoDB" id="5307922at2759"/>
<proteinExistence type="predicted"/>
<feature type="compositionally biased region" description="Pro residues" evidence="1">
    <location>
        <begin position="22"/>
        <end position="32"/>
    </location>
</feature>
<feature type="region of interest" description="Disordered" evidence="1">
    <location>
        <begin position="1"/>
        <end position="34"/>
    </location>
</feature>
<keyword evidence="2" id="KW-1133">Transmembrane helix</keyword>
<evidence type="ECO:0000256" key="1">
    <source>
        <dbReference type="SAM" id="MobiDB-lite"/>
    </source>
</evidence>